<proteinExistence type="predicted"/>
<evidence type="ECO:0008006" key="4">
    <source>
        <dbReference type="Google" id="ProtNLM"/>
    </source>
</evidence>
<keyword evidence="1" id="KW-0472">Membrane</keyword>
<keyword evidence="1" id="KW-0812">Transmembrane</keyword>
<sequence length="265" mass="30648">MAAYDGVRGLGLSGSIAFGLAITMGFLSLILMKWISENKSASIFLKFILFLIAFIASLSAGRTAILGYFLGSIFFLSRKIKVKSLINFLLLICYSLIIIMLIIYLLDSNEYLNKTANRYIDYAFQPILNFINTGSFSVSSLNSLSNMYFFPENTATWFIGDGKYTSDDGFYYKNTDSGYMRFLLFFGLIGSFIPYLGFFIFCFFVIKKSRESRLLFSLTIIMGLVFHYKAEVIFFNVAYMKIIYIYGFYYIYKQKFFNVREYEKI</sequence>
<feature type="transmembrane region" description="Helical" evidence="1">
    <location>
        <begin position="213"/>
        <end position="228"/>
    </location>
</feature>
<keyword evidence="1" id="KW-1133">Transmembrane helix</keyword>
<gene>
    <name evidence="2" type="ORF">GTH23_16135</name>
</gene>
<evidence type="ECO:0000256" key="1">
    <source>
        <dbReference type="SAM" id="Phobius"/>
    </source>
</evidence>
<accession>A0ABX6JQT4</accession>
<keyword evidence="3" id="KW-1185">Reference proteome</keyword>
<dbReference type="Proteomes" id="UP000501338">
    <property type="component" value="Chromosome"/>
</dbReference>
<feature type="transmembrane region" description="Helical" evidence="1">
    <location>
        <begin position="47"/>
        <end position="76"/>
    </location>
</feature>
<reference evidence="2 3" key="1">
    <citation type="submission" date="2020-01" db="EMBL/GenBank/DDBJ databases">
        <title>The genomic epidemiology of tigecycline resistance gene tet(X) variants in a swine farm in China.</title>
        <authorList>
            <person name="Peng K."/>
            <person name="Li R."/>
        </authorList>
    </citation>
    <scope>NUCLEOTIDE SEQUENCE [LARGE SCALE GENOMIC DNA]</scope>
    <source>
        <strain evidence="2 3">ZF1</strain>
    </source>
</reference>
<feature type="transmembrane region" description="Helical" evidence="1">
    <location>
        <begin position="182"/>
        <end position="206"/>
    </location>
</feature>
<evidence type="ECO:0000313" key="3">
    <source>
        <dbReference type="Proteomes" id="UP000501338"/>
    </source>
</evidence>
<protein>
    <recommendedName>
        <fullName evidence="4">Wzy</fullName>
    </recommendedName>
</protein>
<organism evidence="2 3">
    <name type="scientific">Proteus terrae subsp. cibarius</name>
    <dbReference type="NCBI Taxonomy" id="626774"/>
    <lineage>
        <taxon>Bacteria</taxon>
        <taxon>Pseudomonadati</taxon>
        <taxon>Pseudomonadota</taxon>
        <taxon>Gammaproteobacteria</taxon>
        <taxon>Enterobacterales</taxon>
        <taxon>Morganellaceae</taxon>
        <taxon>Proteus</taxon>
    </lineage>
</organism>
<feature type="transmembrane region" description="Helical" evidence="1">
    <location>
        <begin position="88"/>
        <end position="106"/>
    </location>
</feature>
<name>A0ABX6JQT4_9GAMM</name>
<feature type="transmembrane region" description="Helical" evidence="1">
    <location>
        <begin position="234"/>
        <end position="252"/>
    </location>
</feature>
<dbReference type="RefSeq" id="WP_156732962.1">
    <property type="nucleotide sequence ID" value="NZ_CP045008.1"/>
</dbReference>
<evidence type="ECO:0000313" key="2">
    <source>
        <dbReference type="EMBL" id="QIF91449.1"/>
    </source>
</evidence>
<dbReference type="EMBL" id="CP047340">
    <property type="protein sequence ID" value="QIF91449.1"/>
    <property type="molecule type" value="Genomic_DNA"/>
</dbReference>
<feature type="transmembrane region" description="Helical" evidence="1">
    <location>
        <begin position="12"/>
        <end position="35"/>
    </location>
</feature>